<evidence type="ECO:0000313" key="2">
    <source>
        <dbReference type="Proteomes" id="UP001556367"/>
    </source>
</evidence>
<name>A0ABR3J398_9AGAR</name>
<protein>
    <submittedName>
        <fullName evidence="1">Uncharacterized protein</fullName>
    </submittedName>
</protein>
<keyword evidence="2" id="KW-1185">Reference proteome</keyword>
<dbReference type="Proteomes" id="UP001556367">
    <property type="component" value="Unassembled WGS sequence"/>
</dbReference>
<comment type="caution">
    <text evidence="1">The sequence shown here is derived from an EMBL/GenBank/DDBJ whole genome shotgun (WGS) entry which is preliminary data.</text>
</comment>
<accession>A0ABR3J398</accession>
<sequence length="152" mass="17096">MDQALCLFSSTRSFETLGPGKPGREEEVCRRKTSSYQGGLFGIGKKCAGAGFENIGLDLGFRLSYSGLVIVRAQFPSSICTDIICQEDCPVKFYSYDDDHHNLNILNIERVPREDCCSFLRELRIVIRNIRLVWQTTGAGLWCASLSTYILR</sequence>
<evidence type="ECO:0000313" key="1">
    <source>
        <dbReference type="EMBL" id="KAL0950119.1"/>
    </source>
</evidence>
<organism evidence="1 2">
    <name type="scientific">Hohenbuehelia grisea</name>
    <dbReference type="NCBI Taxonomy" id="104357"/>
    <lineage>
        <taxon>Eukaryota</taxon>
        <taxon>Fungi</taxon>
        <taxon>Dikarya</taxon>
        <taxon>Basidiomycota</taxon>
        <taxon>Agaricomycotina</taxon>
        <taxon>Agaricomycetes</taxon>
        <taxon>Agaricomycetidae</taxon>
        <taxon>Agaricales</taxon>
        <taxon>Pleurotineae</taxon>
        <taxon>Pleurotaceae</taxon>
        <taxon>Hohenbuehelia</taxon>
    </lineage>
</organism>
<proteinExistence type="predicted"/>
<dbReference type="EMBL" id="JASNQZ010000012">
    <property type="protein sequence ID" value="KAL0950119.1"/>
    <property type="molecule type" value="Genomic_DNA"/>
</dbReference>
<reference evidence="2" key="1">
    <citation type="submission" date="2024-06" db="EMBL/GenBank/DDBJ databases">
        <title>Multi-omics analyses provide insights into the biosynthesis of the anticancer antibiotic pleurotin in Hohenbuehelia grisea.</title>
        <authorList>
            <person name="Weaver J.A."/>
            <person name="Alberti F."/>
        </authorList>
    </citation>
    <scope>NUCLEOTIDE SEQUENCE [LARGE SCALE GENOMIC DNA]</scope>
    <source>
        <strain evidence="2">T-177</strain>
    </source>
</reference>
<gene>
    <name evidence="1" type="ORF">HGRIS_010116</name>
</gene>